<sequence>MARDSRVDDYIAQSAEPLRPLLEQLRDMAHRALPEAEEAIKWSVPHFTVRGKNVAGMSAFKAHCAFGIHGDAMSRRFIRVTSEADMPREAELTALLREAADRILGGRPAGTARAQRKPRPEIPMPAEFAAMLAAVPGAQATFERFAPSHRRDYLAWITDAKTAATREKRMAQAAEWIAEGKTRNWKYEKPLKSS</sequence>
<evidence type="ECO:0000259" key="1">
    <source>
        <dbReference type="Pfam" id="PF08818"/>
    </source>
</evidence>
<comment type="caution">
    <text evidence="2">The sequence shown here is derived from an EMBL/GenBank/DDBJ whole genome shotgun (WGS) entry which is preliminary data.</text>
</comment>
<proteinExistence type="predicted"/>
<accession>A0A2W5QXV6</accession>
<dbReference type="EMBL" id="QFPX01000004">
    <property type="protein sequence ID" value="PZQ56230.1"/>
    <property type="molecule type" value="Genomic_DNA"/>
</dbReference>
<dbReference type="Pfam" id="PF08818">
    <property type="entry name" value="DUF1801"/>
    <property type="match status" value="1"/>
</dbReference>
<reference evidence="2 3" key="1">
    <citation type="submission" date="2017-08" db="EMBL/GenBank/DDBJ databases">
        <title>Infants hospitalized years apart are colonized by the same room-sourced microbial strains.</title>
        <authorList>
            <person name="Brooks B."/>
            <person name="Olm M.R."/>
            <person name="Firek B.A."/>
            <person name="Baker R."/>
            <person name="Thomas B.C."/>
            <person name="Morowitz M.J."/>
            <person name="Banfield J.F."/>
        </authorList>
    </citation>
    <scope>NUCLEOTIDE SEQUENCE [LARGE SCALE GENOMIC DNA]</scope>
    <source>
        <strain evidence="2">S2_005_002_R2_33</strain>
    </source>
</reference>
<organism evidence="2 3">
    <name type="scientific">Novosphingobium pentaromativorans</name>
    <dbReference type="NCBI Taxonomy" id="205844"/>
    <lineage>
        <taxon>Bacteria</taxon>
        <taxon>Pseudomonadati</taxon>
        <taxon>Pseudomonadota</taxon>
        <taxon>Alphaproteobacteria</taxon>
        <taxon>Sphingomonadales</taxon>
        <taxon>Sphingomonadaceae</taxon>
        <taxon>Novosphingobium</taxon>
    </lineage>
</organism>
<dbReference type="InterPro" id="IPR014922">
    <property type="entry name" value="YdhG-like"/>
</dbReference>
<gene>
    <name evidence="2" type="ORF">DI555_06335</name>
</gene>
<protein>
    <recommendedName>
        <fullName evidence="1">YdhG-like domain-containing protein</fullName>
    </recommendedName>
</protein>
<feature type="domain" description="YdhG-like" evidence="1">
    <location>
        <begin position="19"/>
        <end position="99"/>
    </location>
</feature>
<dbReference type="SUPFAM" id="SSF159888">
    <property type="entry name" value="YdhG-like"/>
    <property type="match status" value="1"/>
</dbReference>
<evidence type="ECO:0000313" key="3">
    <source>
        <dbReference type="Proteomes" id="UP000249082"/>
    </source>
</evidence>
<dbReference type="Pfam" id="PF13376">
    <property type="entry name" value="OmdA"/>
    <property type="match status" value="1"/>
</dbReference>
<dbReference type="AlphaFoldDB" id="A0A2W5QXV6"/>
<dbReference type="Gene3D" id="3.90.1150.200">
    <property type="match status" value="1"/>
</dbReference>
<dbReference type="Proteomes" id="UP000249082">
    <property type="component" value="Unassembled WGS sequence"/>
</dbReference>
<evidence type="ECO:0000313" key="2">
    <source>
        <dbReference type="EMBL" id="PZQ56230.1"/>
    </source>
</evidence>
<name>A0A2W5QXV6_9SPHN</name>